<keyword evidence="8" id="KW-1133">Transmembrane helix</keyword>
<comment type="similarity">
    <text evidence="2">Belongs to the membrane fusion protein (MFP) (TC 8.A.1) family.</text>
</comment>
<organism evidence="11 12">
    <name type="scientific">Rhodopseudomonas palustris</name>
    <dbReference type="NCBI Taxonomy" id="1076"/>
    <lineage>
        <taxon>Bacteria</taxon>
        <taxon>Pseudomonadati</taxon>
        <taxon>Pseudomonadota</taxon>
        <taxon>Alphaproteobacteria</taxon>
        <taxon>Hyphomicrobiales</taxon>
        <taxon>Nitrobacteraceae</taxon>
        <taxon>Rhodopseudomonas</taxon>
    </lineage>
</organism>
<keyword evidence="6 7" id="KW-0175">Coiled coil</keyword>
<dbReference type="Pfam" id="PF25917">
    <property type="entry name" value="BSH_RND"/>
    <property type="match status" value="1"/>
</dbReference>
<dbReference type="PANTHER" id="PTHR32347:SF29">
    <property type="entry name" value="UPF0194 MEMBRANE PROTEIN YBHG"/>
    <property type="match status" value="1"/>
</dbReference>
<dbReference type="InterPro" id="IPR058625">
    <property type="entry name" value="MdtA-like_BSH"/>
</dbReference>
<comment type="caution">
    <text evidence="11">The sequence shown here is derived from an EMBL/GenBank/DDBJ whole genome shotgun (WGS) entry which is preliminary data.</text>
</comment>
<evidence type="ECO:0000313" key="12">
    <source>
        <dbReference type="Proteomes" id="UP000782519"/>
    </source>
</evidence>
<keyword evidence="8" id="KW-0812">Transmembrane</keyword>
<sequence length="424" mass="44621">MHLDADQAGGVAGTARTSGPVVWAGAVWRYKWTVLGIGLVLIAASAGLVRLLLGPHVAAVVVERGNLVQTVVASGHIETPYRVEIGSQITGTVADVLVREGQEVHQGQKLIAIEASELQAAVVQAEGAVAQAEARVRQLRELTKPAADQALQQAQANLLNAQAAYERASKLAASGYGTKATLDEATKNLDVARTQVRTAELQVYTSSPVGSDYVMAETQLGQARATLNTTRARLGYASITAPRDGVLITRNVERGSVVQPGKALLVLAPAGDSQIVVQIDEKNLGQLALGQSALASADAYPDRRFAAKLSYINPSVDINRASVEIKLAVVDPPDYLRQDMTVSVDIATARRDNAVIVPARAVNDAAASPYVLKAESGRALRQPVKLGLRGVGAYEVIEGLAPGDRVIPLTTGVKPGDRIRVVVP</sequence>
<feature type="coiled-coil region" evidence="7">
    <location>
        <begin position="115"/>
        <end position="202"/>
    </location>
</feature>
<protein>
    <submittedName>
        <fullName evidence="11">Efflux RND transporter periplasmic adaptor subunit</fullName>
    </submittedName>
</protein>
<dbReference type="InterPro" id="IPR058792">
    <property type="entry name" value="Beta-barrel_RND_2"/>
</dbReference>
<dbReference type="NCBIfam" id="TIGR01730">
    <property type="entry name" value="RND_mfp"/>
    <property type="match status" value="1"/>
</dbReference>
<dbReference type="Gene3D" id="1.10.287.470">
    <property type="entry name" value="Helix hairpin bin"/>
    <property type="match status" value="1"/>
</dbReference>
<name>A0A933RXS0_RHOPL</name>
<evidence type="ECO:0000313" key="11">
    <source>
        <dbReference type="EMBL" id="MBI5128972.1"/>
    </source>
</evidence>
<dbReference type="AlphaFoldDB" id="A0A933RXS0"/>
<evidence type="ECO:0000256" key="2">
    <source>
        <dbReference type="ARBA" id="ARBA00009477"/>
    </source>
</evidence>
<dbReference type="GO" id="GO:0022857">
    <property type="term" value="F:transmembrane transporter activity"/>
    <property type="evidence" value="ECO:0007669"/>
    <property type="project" value="InterPro"/>
</dbReference>
<evidence type="ECO:0000256" key="3">
    <source>
        <dbReference type="ARBA" id="ARBA00010602"/>
    </source>
</evidence>
<dbReference type="InterPro" id="IPR050465">
    <property type="entry name" value="UPF0194_transport"/>
</dbReference>
<evidence type="ECO:0000256" key="4">
    <source>
        <dbReference type="ARBA" id="ARBA00022729"/>
    </source>
</evidence>
<accession>A0A933RXS0</accession>
<reference evidence="11" key="1">
    <citation type="submission" date="2020-07" db="EMBL/GenBank/DDBJ databases">
        <title>Huge and variable diversity of episymbiotic CPR bacteria and DPANN archaea in groundwater ecosystems.</title>
        <authorList>
            <person name="He C.Y."/>
            <person name="Keren R."/>
            <person name="Whittaker M."/>
            <person name="Farag I.F."/>
            <person name="Doudna J."/>
            <person name="Cate J.H.D."/>
            <person name="Banfield J.F."/>
        </authorList>
    </citation>
    <scope>NUCLEOTIDE SEQUENCE</scope>
    <source>
        <strain evidence="11">NC_groundwater_1818_Pr3_B-0.1um_66_35</strain>
    </source>
</reference>
<dbReference type="Proteomes" id="UP000782519">
    <property type="component" value="Unassembled WGS sequence"/>
</dbReference>
<dbReference type="SUPFAM" id="SSF111369">
    <property type="entry name" value="HlyD-like secretion proteins"/>
    <property type="match status" value="3"/>
</dbReference>
<evidence type="ECO:0000259" key="9">
    <source>
        <dbReference type="Pfam" id="PF25917"/>
    </source>
</evidence>
<dbReference type="Gene3D" id="2.40.30.170">
    <property type="match status" value="1"/>
</dbReference>
<dbReference type="EMBL" id="JACRJB010000014">
    <property type="protein sequence ID" value="MBI5128972.1"/>
    <property type="molecule type" value="Genomic_DNA"/>
</dbReference>
<dbReference type="GO" id="GO:0042597">
    <property type="term" value="C:periplasmic space"/>
    <property type="evidence" value="ECO:0007669"/>
    <property type="project" value="UniProtKB-SubCell"/>
</dbReference>
<comment type="subcellular location">
    <subcellularLocation>
        <location evidence="1">Periplasm</location>
    </subcellularLocation>
</comment>
<dbReference type="GO" id="GO:0016020">
    <property type="term" value="C:membrane"/>
    <property type="evidence" value="ECO:0007669"/>
    <property type="project" value="InterPro"/>
</dbReference>
<comment type="similarity">
    <text evidence="3">Belongs to the UPF0194 family.</text>
</comment>
<dbReference type="InterPro" id="IPR006143">
    <property type="entry name" value="RND_pump_MFP"/>
</dbReference>
<proteinExistence type="inferred from homology"/>
<keyword evidence="5" id="KW-0574">Periplasm</keyword>
<keyword evidence="4" id="KW-0732">Signal</keyword>
<dbReference type="PANTHER" id="PTHR32347">
    <property type="entry name" value="EFFLUX SYSTEM COMPONENT YKNX-RELATED"/>
    <property type="match status" value="1"/>
</dbReference>
<evidence type="ECO:0000259" key="10">
    <source>
        <dbReference type="Pfam" id="PF25954"/>
    </source>
</evidence>
<evidence type="ECO:0000256" key="5">
    <source>
        <dbReference type="ARBA" id="ARBA00022764"/>
    </source>
</evidence>
<gene>
    <name evidence="11" type="ORF">HZA66_05990</name>
</gene>
<evidence type="ECO:0000256" key="7">
    <source>
        <dbReference type="SAM" id="Coils"/>
    </source>
</evidence>
<evidence type="ECO:0000256" key="8">
    <source>
        <dbReference type="SAM" id="Phobius"/>
    </source>
</evidence>
<keyword evidence="8" id="KW-0472">Membrane</keyword>
<dbReference type="Pfam" id="PF25954">
    <property type="entry name" value="Beta-barrel_RND_2"/>
    <property type="match status" value="1"/>
</dbReference>
<feature type="domain" description="Multidrug resistance protein MdtA-like barrel-sandwich hybrid" evidence="9">
    <location>
        <begin position="83"/>
        <end position="264"/>
    </location>
</feature>
<feature type="transmembrane region" description="Helical" evidence="8">
    <location>
        <begin position="32"/>
        <end position="53"/>
    </location>
</feature>
<dbReference type="Gene3D" id="2.40.50.100">
    <property type="match status" value="1"/>
</dbReference>
<evidence type="ECO:0000256" key="6">
    <source>
        <dbReference type="ARBA" id="ARBA00023054"/>
    </source>
</evidence>
<evidence type="ECO:0000256" key="1">
    <source>
        <dbReference type="ARBA" id="ARBA00004418"/>
    </source>
</evidence>
<dbReference type="Gene3D" id="2.40.420.20">
    <property type="match status" value="1"/>
</dbReference>
<feature type="domain" description="CusB-like beta-barrel" evidence="10">
    <location>
        <begin position="275"/>
        <end position="349"/>
    </location>
</feature>